<sequence length="183" mass="20317">MGKKQEQCVNVLDTKKAAFWEKDAAAHALKCMEETQLGQGRRRALNAAWTGATQKNDTESGQGQHYRETQRSKQNYFDASKHRPVHKQAFAITRFGASMSQRRSLRRCTAACAWRRGPQTRATARQGMSTRVLGASMVSSKNSHSMPSMTATAHQTLSNSPLRMIWTLVSTPFLTTSGNLSAL</sequence>
<keyword evidence="2" id="KW-1185">Reference proteome</keyword>
<proteinExistence type="predicted"/>
<accession>A0A139A1U4</accession>
<evidence type="ECO:0000313" key="2">
    <source>
        <dbReference type="Proteomes" id="UP000070544"/>
    </source>
</evidence>
<organism evidence="1 2">
    <name type="scientific">Gonapodya prolifera (strain JEL478)</name>
    <name type="common">Monoblepharis prolifera</name>
    <dbReference type="NCBI Taxonomy" id="1344416"/>
    <lineage>
        <taxon>Eukaryota</taxon>
        <taxon>Fungi</taxon>
        <taxon>Fungi incertae sedis</taxon>
        <taxon>Chytridiomycota</taxon>
        <taxon>Chytridiomycota incertae sedis</taxon>
        <taxon>Monoblepharidomycetes</taxon>
        <taxon>Monoblepharidales</taxon>
        <taxon>Gonapodyaceae</taxon>
        <taxon>Gonapodya</taxon>
    </lineage>
</organism>
<protein>
    <submittedName>
        <fullName evidence="1">Uncharacterized protein</fullName>
    </submittedName>
</protein>
<gene>
    <name evidence="1" type="ORF">M427DRAFT_476362</name>
</gene>
<dbReference type="AlphaFoldDB" id="A0A139A1U4"/>
<name>A0A139A1U4_GONPJ</name>
<evidence type="ECO:0000313" key="1">
    <source>
        <dbReference type="EMBL" id="KXS10608.1"/>
    </source>
</evidence>
<reference evidence="1 2" key="1">
    <citation type="journal article" date="2015" name="Genome Biol. Evol.">
        <title>Phylogenomic analyses indicate that early fungi evolved digesting cell walls of algal ancestors of land plants.</title>
        <authorList>
            <person name="Chang Y."/>
            <person name="Wang S."/>
            <person name="Sekimoto S."/>
            <person name="Aerts A.L."/>
            <person name="Choi C."/>
            <person name="Clum A."/>
            <person name="LaButti K.M."/>
            <person name="Lindquist E.A."/>
            <person name="Yee Ngan C."/>
            <person name="Ohm R.A."/>
            <person name="Salamov A.A."/>
            <person name="Grigoriev I.V."/>
            <person name="Spatafora J.W."/>
            <person name="Berbee M.L."/>
        </authorList>
    </citation>
    <scope>NUCLEOTIDE SEQUENCE [LARGE SCALE GENOMIC DNA]</scope>
    <source>
        <strain evidence="1 2">JEL478</strain>
    </source>
</reference>
<dbReference type="EMBL" id="KQ965820">
    <property type="protein sequence ID" value="KXS10608.1"/>
    <property type="molecule type" value="Genomic_DNA"/>
</dbReference>
<dbReference type="Proteomes" id="UP000070544">
    <property type="component" value="Unassembled WGS sequence"/>
</dbReference>